<dbReference type="GO" id="GO:0008625">
    <property type="term" value="P:extrinsic apoptotic signaling pathway via death domain receptors"/>
    <property type="evidence" value="ECO:0007669"/>
    <property type="project" value="TreeGrafter"/>
</dbReference>
<evidence type="ECO:0000256" key="1">
    <source>
        <dbReference type="ARBA" id="ARBA00004604"/>
    </source>
</evidence>
<dbReference type="InterPro" id="IPR001875">
    <property type="entry name" value="DED_dom"/>
</dbReference>
<dbReference type="GO" id="GO:0003677">
    <property type="term" value="F:DNA binding"/>
    <property type="evidence" value="ECO:0007669"/>
    <property type="project" value="TreeGrafter"/>
</dbReference>
<protein>
    <recommendedName>
        <fullName evidence="3">DED domain-containing protein</fullName>
    </recommendedName>
</protein>
<dbReference type="SUPFAM" id="SSF47986">
    <property type="entry name" value="DEATH domain"/>
    <property type="match status" value="1"/>
</dbReference>
<dbReference type="AlphaFoldDB" id="A0AAV7PXK3"/>
<comment type="subcellular location">
    <subcellularLocation>
        <location evidence="1">Nucleus</location>
        <location evidence="1">Nucleolus</location>
    </subcellularLocation>
</comment>
<feature type="compositionally biased region" description="Polar residues" evidence="2">
    <location>
        <begin position="177"/>
        <end position="193"/>
    </location>
</feature>
<comment type="caution">
    <text evidence="4">The sequence shown here is derived from an EMBL/GenBank/DDBJ whole genome shotgun (WGS) entry which is preliminary data.</text>
</comment>
<accession>A0AAV7PXK3</accession>
<organism evidence="4 5">
    <name type="scientific">Pleurodeles waltl</name>
    <name type="common">Iberian ribbed newt</name>
    <dbReference type="NCBI Taxonomy" id="8319"/>
    <lineage>
        <taxon>Eukaryota</taxon>
        <taxon>Metazoa</taxon>
        <taxon>Chordata</taxon>
        <taxon>Craniata</taxon>
        <taxon>Vertebrata</taxon>
        <taxon>Euteleostomi</taxon>
        <taxon>Amphibia</taxon>
        <taxon>Batrachia</taxon>
        <taxon>Caudata</taxon>
        <taxon>Salamandroidea</taxon>
        <taxon>Salamandridae</taxon>
        <taxon>Pleurodelinae</taxon>
        <taxon>Pleurodeles</taxon>
    </lineage>
</organism>
<name>A0AAV7PXK3_PLEWA</name>
<dbReference type="InterPro" id="IPR011029">
    <property type="entry name" value="DEATH-like_dom_sf"/>
</dbReference>
<dbReference type="PANTHER" id="PTHR15205:SF1">
    <property type="entry name" value="DNA-BINDING DEATH EFFECTOR DOMAIN-CONTAINING PROTEIN 2"/>
    <property type="match status" value="1"/>
</dbReference>
<feature type="domain" description="DED" evidence="3">
    <location>
        <begin position="26"/>
        <end position="150"/>
    </location>
</feature>
<gene>
    <name evidence="4" type="ORF">NDU88_011376</name>
</gene>
<dbReference type="GO" id="GO:0042981">
    <property type="term" value="P:regulation of apoptotic process"/>
    <property type="evidence" value="ECO:0007669"/>
    <property type="project" value="InterPro"/>
</dbReference>
<dbReference type="PANTHER" id="PTHR15205">
    <property type="entry name" value="DEATH EFFECTOR DOMAIN-CONTAINING PROTEIN"/>
    <property type="match status" value="1"/>
</dbReference>
<keyword evidence="5" id="KW-1185">Reference proteome</keyword>
<dbReference type="Gene3D" id="1.10.533.10">
    <property type="entry name" value="Death Domain, Fas"/>
    <property type="match status" value="1"/>
</dbReference>
<feature type="compositionally biased region" description="Basic residues" evidence="2">
    <location>
        <begin position="194"/>
        <end position="217"/>
    </location>
</feature>
<proteinExistence type="predicted"/>
<dbReference type="Proteomes" id="UP001066276">
    <property type="component" value="Chromosome 7"/>
</dbReference>
<evidence type="ECO:0000313" key="4">
    <source>
        <dbReference type="EMBL" id="KAJ1133077.1"/>
    </source>
</evidence>
<reference evidence="4" key="1">
    <citation type="journal article" date="2022" name="bioRxiv">
        <title>Sequencing and chromosome-scale assembly of the giantPleurodeles waltlgenome.</title>
        <authorList>
            <person name="Brown T."/>
            <person name="Elewa A."/>
            <person name="Iarovenko S."/>
            <person name="Subramanian E."/>
            <person name="Araus A.J."/>
            <person name="Petzold A."/>
            <person name="Susuki M."/>
            <person name="Suzuki K.-i.T."/>
            <person name="Hayashi T."/>
            <person name="Toyoda A."/>
            <person name="Oliveira C."/>
            <person name="Osipova E."/>
            <person name="Leigh N.D."/>
            <person name="Simon A."/>
            <person name="Yun M.H."/>
        </authorList>
    </citation>
    <scope>NUCLEOTIDE SEQUENCE</scope>
    <source>
        <strain evidence="4">20211129_DDA</strain>
        <tissue evidence="4">Liver</tissue>
    </source>
</reference>
<evidence type="ECO:0000259" key="3">
    <source>
        <dbReference type="PROSITE" id="PS50168"/>
    </source>
</evidence>
<dbReference type="GO" id="GO:0005730">
    <property type="term" value="C:nucleolus"/>
    <property type="evidence" value="ECO:0007669"/>
    <property type="project" value="UniProtKB-SubCell"/>
</dbReference>
<sequence>MAGFRAPAYAQSWEEDECLEYYGMFSLHQMFDVIGAHLTEKDIDVLSFLLEETHPFTHPLNPELWAVEDEGVQQGALVAAWQRLNRHRRGPSQGREASELLGASIYRPRNGVEILLELERRGKCDEGNFRHILQLLRVLTRHDLLHYVTLKRPRTVSPERFTYGPSVNYEQTVDSCLNSSNTQGNHTEGSVSNKRVKAKRGRSGQANSKKRGHKARVTPKEEPTKTKATCGRTFSCETNTQKLKSTMEKHKMGSVQNLTVGHSFAGQSRVL</sequence>
<dbReference type="EMBL" id="JANPWB010000011">
    <property type="protein sequence ID" value="KAJ1133077.1"/>
    <property type="molecule type" value="Genomic_DNA"/>
</dbReference>
<evidence type="ECO:0000313" key="5">
    <source>
        <dbReference type="Proteomes" id="UP001066276"/>
    </source>
</evidence>
<dbReference type="InterPro" id="IPR038856">
    <property type="entry name" value="DEDD/DEDD2"/>
</dbReference>
<dbReference type="PROSITE" id="PS50168">
    <property type="entry name" value="DED"/>
    <property type="match status" value="1"/>
</dbReference>
<evidence type="ECO:0000256" key="2">
    <source>
        <dbReference type="SAM" id="MobiDB-lite"/>
    </source>
</evidence>
<feature type="region of interest" description="Disordered" evidence="2">
    <location>
        <begin position="177"/>
        <end position="228"/>
    </location>
</feature>